<dbReference type="EMBL" id="CP036268">
    <property type="protein sequence ID" value="QDT38067.1"/>
    <property type="molecule type" value="Genomic_DNA"/>
</dbReference>
<accession>A0A517R2G0</accession>
<evidence type="ECO:0000256" key="6">
    <source>
        <dbReference type="ARBA" id="ARBA00022827"/>
    </source>
</evidence>
<keyword evidence="6 10" id="KW-0274">FAD</keyword>
<keyword evidence="13" id="KW-1185">Reference proteome</keyword>
<evidence type="ECO:0000313" key="12">
    <source>
        <dbReference type="EMBL" id="QDT38067.1"/>
    </source>
</evidence>
<feature type="binding site" evidence="11">
    <location>
        <position position="182"/>
    </location>
    <ligand>
        <name>Mg(2+)</name>
        <dbReference type="ChEBI" id="CHEBI:18420"/>
    </ligand>
</feature>
<comment type="cofactor">
    <cofactor evidence="11">
        <name>Mg(2+)</name>
        <dbReference type="ChEBI" id="CHEBI:18420"/>
    </cofactor>
    <cofactor evidence="11">
        <name>Mn(2+)</name>
        <dbReference type="ChEBI" id="CHEBI:29035"/>
    </cofactor>
    <text evidence="11">Magnesium. Can also use manganese.</text>
</comment>
<keyword evidence="5 10" id="KW-0479">Metal-binding</keyword>
<dbReference type="EC" id="2.7.1.180" evidence="1 10"/>
<keyword evidence="4 10" id="KW-0808">Transferase</keyword>
<dbReference type="RefSeq" id="WP_145364122.1">
    <property type="nucleotide sequence ID" value="NZ_CP036268.1"/>
</dbReference>
<dbReference type="InterPro" id="IPR003374">
    <property type="entry name" value="ApbE-like_sf"/>
</dbReference>
<dbReference type="PANTHER" id="PTHR30040:SF2">
    <property type="entry name" value="FAD:PROTEIN FMN TRANSFERASE"/>
    <property type="match status" value="1"/>
</dbReference>
<dbReference type="GO" id="GO:0046872">
    <property type="term" value="F:metal ion binding"/>
    <property type="evidence" value="ECO:0007669"/>
    <property type="project" value="UniProtKB-UniRule"/>
</dbReference>
<dbReference type="InterPro" id="IPR024932">
    <property type="entry name" value="ApbE"/>
</dbReference>
<proteinExistence type="inferred from homology"/>
<dbReference type="Gene3D" id="3.10.520.10">
    <property type="entry name" value="ApbE-like domains"/>
    <property type="match status" value="1"/>
</dbReference>
<organism evidence="12 13">
    <name type="scientific">Stratiformator vulcanicus</name>
    <dbReference type="NCBI Taxonomy" id="2527980"/>
    <lineage>
        <taxon>Bacteria</taxon>
        <taxon>Pseudomonadati</taxon>
        <taxon>Planctomycetota</taxon>
        <taxon>Planctomycetia</taxon>
        <taxon>Planctomycetales</taxon>
        <taxon>Planctomycetaceae</taxon>
        <taxon>Stratiformator</taxon>
    </lineage>
</organism>
<evidence type="ECO:0000256" key="3">
    <source>
        <dbReference type="ARBA" id="ARBA00022630"/>
    </source>
</evidence>
<sequence length="341" mass="37045">MMRGGIVVIGILTFVAAMPLGFGGETNETPKLSRYAFRQIQMGVPFTLIMYAPDEARANRAAEAAFARAKELNAILSDYDPDSELRQWPKSAQPGEPYPISRELSEVLHRSQEIARKTNGSFDVTVGPLSRLWRIARRKKELPNTEAVASAMQSVGYRHLEIDADEQMATLKRPNMRFDLGGIAKGYAGDEMLRILREHGITRAMIDASGDLALGDSPPTKKGWTIAVAALDTPDSESSRTIIARNCGIATSGDAYNFLEIDGTRYSHIVDPRTGYGLTDRSSVTVIAKNGTDADAYASAISVLGPEKGLALARCTDDLEVLVAYSEAEEIKVSQSAGFPK</sequence>
<dbReference type="PIRSF" id="PIRSF006268">
    <property type="entry name" value="ApbE"/>
    <property type="match status" value="1"/>
</dbReference>
<dbReference type="GO" id="GO:0016740">
    <property type="term" value="F:transferase activity"/>
    <property type="evidence" value="ECO:0007669"/>
    <property type="project" value="UniProtKB-UniRule"/>
</dbReference>
<dbReference type="Proteomes" id="UP000317318">
    <property type="component" value="Chromosome"/>
</dbReference>
<evidence type="ECO:0000256" key="2">
    <source>
        <dbReference type="ARBA" id="ARBA00016337"/>
    </source>
</evidence>
<protein>
    <recommendedName>
        <fullName evidence="2 10">FAD:protein FMN transferase</fullName>
        <ecNumber evidence="1 10">2.7.1.180</ecNumber>
    </recommendedName>
    <alternativeName>
        <fullName evidence="8 10">Flavin transferase</fullName>
    </alternativeName>
</protein>
<evidence type="ECO:0000256" key="10">
    <source>
        <dbReference type="PIRNR" id="PIRNR006268"/>
    </source>
</evidence>
<evidence type="ECO:0000256" key="9">
    <source>
        <dbReference type="ARBA" id="ARBA00048540"/>
    </source>
</evidence>
<keyword evidence="12" id="KW-0449">Lipoprotein</keyword>
<evidence type="ECO:0000256" key="4">
    <source>
        <dbReference type="ARBA" id="ARBA00022679"/>
    </source>
</evidence>
<dbReference type="Pfam" id="PF02424">
    <property type="entry name" value="ApbE"/>
    <property type="match status" value="1"/>
</dbReference>
<feature type="binding site" evidence="11">
    <location>
        <position position="295"/>
    </location>
    <ligand>
        <name>Mg(2+)</name>
        <dbReference type="ChEBI" id="CHEBI:18420"/>
    </ligand>
</feature>
<dbReference type="AlphaFoldDB" id="A0A517R2G0"/>
<comment type="catalytic activity">
    <reaction evidence="9 10">
        <text>L-threonyl-[protein] + FAD = FMN-L-threonyl-[protein] + AMP + H(+)</text>
        <dbReference type="Rhea" id="RHEA:36847"/>
        <dbReference type="Rhea" id="RHEA-COMP:11060"/>
        <dbReference type="Rhea" id="RHEA-COMP:11061"/>
        <dbReference type="ChEBI" id="CHEBI:15378"/>
        <dbReference type="ChEBI" id="CHEBI:30013"/>
        <dbReference type="ChEBI" id="CHEBI:57692"/>
        <dbReference type="ChEBI" id="CHEBI:74257"/>
        <dbReference type="ChEBI" id="CHEBI:456215"/>
        <dbReference type="EC" id="2.7.1.180"/>
    </reaction>
</comment>
<gene>
    <name evidence="12" type="primary">apbE_2</name>
    <name evidence="12" type="ORF">Pan189_24520</name>
</gene>
<dbReference type="SUPFAM" id="SSF143631">
    <property type="entry name" value="ApbE-like"/>
    <property type="match status" value="1"/>
</dbReference>
<reference evidence="12 13" key="1">
    <citation type="submission" date="2019-02" db="EMBL/GenBank/DDBJ databases">
        <title>Deep-cultivation of Planctomycetes and their phenomic and genomic characterization uncovers novel biology.</title>
        <authorList>
            <person name="Wiegand S."/>
            <person name="Jogler M."/>
            <person name="Boedeker C."/>
            <person name="Pinto D."/>
            <person name="Vollmers J."/>
            <person name="Rivas-Marin E."/>
            <person name="Kohn T."/>
            <person name="Peeters S.H."/>
            <person name="Heuer A."/>
            <person name="Rast P."/>
            <person name="Oberbeckmann S."/>
            <person name="Bunk B."/>
            <person name="Jeske O."/>
            <person name="Meyerdierks A."/>
            <person name="Storesund J.E."/>
            <person name="Kallscheuer N."/>
            <person name="Luecker S."/>
            <person name="Lage O.M."/>
            <person name="Pohl T."/>
            <person name="Merkel B.J."/>
            <person name="Hornburger P."/>
            <person name="Mueller R.-W."/>
            <person name="Bruemmer F."/>
            <person name="Labrenz M."/>
            <person name="Spormann A.M."/>
            <person name="Op den Camp H."/>
            <person name="Overmann J."/>
            <person name="Amann R."/>
            <person name="Jetten M.S.M."/>
            <person name="Mascher T."/>
            <person name="Medema M.H."/>
            <person name="Devos D.P."/>
            <person name="Kaster A.-K."/>
            <person name="Ovreas L."/>
            <person name="Rohde M."/>
            <person name="Galperin M.Y."/>
            <person name="Jogler C."/>
        </authorList>
    </citation>
    <scope>NUCLEOTIDE SEQUENCE [LARGE SCALE GENOMIC DNA]</scope>
    <source>
        <strain evidence="12 13">Pan189</strain>
    </source>
</reference>
<dbReference type="OrthoDB" id="9778595at2"/>
<feature type="binding site" evidence="11">
    <location>
        <position position="299"/>
    </location>
    <ligand>
        <name>Mg(2+)</name>
        <dbReference type="ChEBI" id="CHEBI:18420"/>
    </ligand>
</feature>
<evidence type="ECO:0000256" key="1">
    <source>
        <dbReference type="ARBA" id="ARBA00011955"/>
    </source>
</evidence>
<evidence type="ECO:0000256" key="11">
    <source>
        <dbReference type="PIRSR" id="PIRSR006268-2"/>
    </source>
</evidence>
<evidence type="ECO:0000256" key="8">
    <source>
        <dbReference type="ARBA" id="ARBA00031306"/>
    </source>
</evidence>
<evidence type="ECO:0000256" key="7">
    <source>
        <dbReference type="ARBA" id="ARBA00022842"/>
    </source>
</evidence>
<dbReference type="PANTHER" id="PTHR30040">
    <property type="entry name" value="THIAMINE BIOSYNTHESIS LIPOPROTEIN APBE"/>
    <property type="match status" value="1"/>
</dbReference>
<dbReference type="KEGG" id="svp:Pan189_24520"/>
<name>A0A517R2G0_9PLAN</name>
<comment type="similarity">
    <text evidence="10">Belongs to the ApbE family.</text>
</comment>
<keyword evidence="7 10" id="KW-0460">Magnesium</keyword>
<evidence type="ECO:0000313" key="13">
    <source>
        <dbReference type="Proteomes" id="UP000317318"/>
    </source>
</evidence>
<evidence type="ECO:0000256" key="5">
    <source>
        <dbReference type="ARBA" id="ARBA00022723"/>
    </source>
</evidence>
<keyword evidence="3 10" id="KW-0285">Flavoprotein</keyword>